<dbReference type="GO" id="GO:0003735">
    <property type="term" value="F:structural constituent of ribosome"/>
    <property type="evidence" value="ECO:0007669"/>
    <property type="project" value="InterPro"/>
</dbReference>
<dbReference type="PANTHER" id="PTHR21109">
    <property type="entry name" value="MITOCHONDRIAL 28S RIBOSOMAL PROTEIN S21"/>
    <property type="match status" value="1"/>
</dbReference>
<evidence type="ECO:0000256" key="5">
    <source>
        <dbReference type="HAMAP-Rule" id="MF_00358"/>
    </source>
</evidence>
<dbReference type="Pfam" id="PF01165">
    <property type="entry name" value="Ribosomal_S21"/>
    <property type="match status" value="1"/>
</dbReference>
<keyword evidence="2 5" id="KW-0689">Ribosomal protein</keyword>
<comment type="caution">
    <text evidence="7">The sequence shown here is derived from an EMBL/GenBank/DDBJ whole genome shotgun (WGS) entry which is preliminary data.</text>
</comment>
<evidence type="ECO:0000256" key="1">
    <source>
        <dbReference type="ARBA" id="ARBA00006640"/>
    </source>
</evidence>
<evidence type="ECO:0000256" key="3">
    <source>
        <dbReference type="ARBA" id="ARBA00023274"/>
    </source>
</evidence>
<reference evidence="7 8" key="1">
    <citation type="journal article" date="2016" name="Nat. Commun.">
        <title>Thousands of microbial genomes shed light on interconnected biogeochemical processes in an aquifer system.</title>
        <authorList>
            <person name="Anantharaman K."/>
            <person name="Brown C.T."/>
            <person name="Hug L.A."/>
            <person name="Sharon I."/>
            <person name="Castelle C.J."/>
            <person name="Probst A.J."/>
            <person name="Thomas B.C."/>
            <person name="Singh A."/>
            <person name="Wilkins M.J."/>
            <person name="Karaoz U."/>
            <person name="Brodie E.L."/>
            <person name="Williams K.H."/>
            <person name="Hubbard S.S."/>
            <person name="Banfield J.F."/>
        </authorList>
    </citation>
    <scope>NUCLEOTIDE SEQUENCE [LARGE SCALE GENOMIC DNA]</scope>
</reference>
<dbReference type="PRINTS" id="PR00976">
    <property type="entry name" value="RIBOSOMALS21"/>
</dbReference>
<keyword evidence="3 5" id="KW-0687">Ribonucleoprotein</keyword>
<gene>
    <name evidence="5" type="primary">rpsU</name>
    <name evidence="7" type="ORF">A2172_02245</name>
</gene>
<dbReference type="GO" id="GO:0005840">
    <property type="term" value="C:ribosome"/>
    <property type="evidence" value="ECO:0007669"/>
    <property type="project" value="UniProtKB-KW"/>
</dbReference>
<dbReference type="Proteomes" id="UP000176631">
    <property type="component" value="Unassembled WGS sequence"/>
</dbReference>
<dbReference type="InterPro" id="IPR001911">
    <property type="entry name" value="Ribosomal_bS21"/>
</dbReference>
<evidence type="ECO:0000256" key="2">
    <source>
        <dbReference type="ARBA" id="ARBA00022980"/>
    </source>
</evidence>
<dbReference type="GO" id="GO:1990904">
    <property type="term" value="C:ribonucleoprotein complex"/>
    <property type="evidence" value="ECO:0007669"/>
    <property type="project" value="UniProtKB-KW"/>
</dbReference>
<dbReference type="GO" id="GO:0006412">
    <property type="term" value="P:translation"/>
    <property type="evidence" value="ECO:0007669"/>
    <property type="project" value="UniProtKB-UniRule"/>
</dbReference>
<dbReference type="STRING" id="1802593.A2172_02245"/>
<evidence type="ECO:0000256" key="4">
    <source>
        <dbReference type="ARBA" id="ARBA00035135"/>
    </source>
</evidence>
<proteinExistence type="inferred from homology"/>
<dbReference type="HAMAP" id="MF_00358">
    <property type="entry name" value="Ribosomal_bS21"/>
    <property type="match status" value="1"/>
</dbReference>
<dbReference type="AlphaFoldDB" id="A0A1G1W755"/>
<dbReference type="NCBIfam" id="TIGR00030">
    <property type="entry name" value="S21p"/>
    <property type="match status" value="1"/>
</dbReference>
<evidence type="ECO:0000313" key="7">
    <source>
        <dbReference type="EMBL" id="OGY23177.1"/>
    </source>
</evidence>
<dbReference type="Gene3D" id="1.20.5.1150">
    <property type="entry name" value="Ribosomal protein S8"/>
    <property type="match status" value="1"/>
</dbReference>
<organism evidence="7 8">
    <name type="scientific">Candidatus Woykebacteria bacterium RBG_13_40_15</name>
    <dbReference type="NCBI Taxonomy" id="1802593"/>
    <lineage>
        <taxon>Bacteria</taxon>
        <taxon>Candidatus Woykeibacteriota</taxon>
    </lineage>
</organism>
<sequence>MAIVRANEGESVDSLIRKFNRKVQQEGVLKELRKREFYEKPSIHRKRAKEALERKLKYQEEE</sequence>
<dbReference type="PANTHER" id="PTHR21109:SF0">
    <property type="entry name" value="SMALL RIBOSOMAL SUBUNIT PROTEIN BS21M"/>
    <property type="match status" value="1"/>
</dbReference>
<dbReference type="EMBL" id="MHCP01000028">
    <property type="protein sequence ID" value="OGY23177.1"/>
    <property type="molecule type" value="Genomic_DNA"/>
</dbReference>
<evidence type="ECO:0000313" key="8">
    <source>
        <dbReference type="Proteomes" id="UP000176631"/>
    </source>
</evidence>
<protein>
    <recommendedName>
        <fullName evidence="4 5">Small ribosomal subunit protein bS21</fullName>
    </recommendedName>
</protein>
<evidence type="ECO:0000256" key="6">
    <source>
        <dbReference type="RuleBase" id="RU000667"/>
    </source>
</evidence>
<accession>A0A1G1W755</accession>
<dbReference type="InterPro" id="IPR038380">
    <property type="entry name" value="Ribosomal_bS21_sf"/>
</dbReference>
<comment type="similarity">
    <text evidence="1 5 6">Belongs to the bacterial ribosomal protein bS21 family.</text>
</comment>
<name>A0A1G1W755_9BACT</name>